<dbReference type="GO" id="GO:0003677">
    <property type="term" value="F:DNA binding"/>
    <property type="evidence" value="ECO:0007669"/>
    <property type="project" value="InterPro"/>
</dbReference>
<name>L1KIN9_9ACTN</name>
<protein>
    <recommendedName>
        <fullName evidence="1">Transposase IS4-like domain-containing protein</fullName>
    </recommendedName>
</protein>
<dbReference type="Proteomes" id="UP000010411">
    <property type="component" value="Unassembled WGS sequence"/>
</dbReference>
<proteinExistence type="predicted"/>
<dbReference type="GO" id="GO:0004803">
    <property type="term" value="F:transposase activity"/>
    <property type="evidence" value="ECO:0007669"/>
    <property type="project" value="InterPro"/>
</dbReference>
<evidence type="ECO:0000313" key="3">
    <source>
        <dbReference type="Proteomes" id="UP000010411"/>
    </source>
</evidence>
<dbReference type="InterPro" id="IPR002559">
    <property type="entry name" value="Transposase_11"/>
</dbReference>
<dbReference type="Pfam" id="PF14350">
    <property type="entry name" value="Beta_protein"/>
    <property type="match status" value="1"/>
</dbReference>
<dbReference type="Pfam" id="PF01609">
    <property type="entry name" value="DDE_Tnp_1"/>
    <property type="match status" value="1"/>
</dbReference>
<reference evidence="2 3" key="1">
    <citation type="submission" date="2012-11" db="EMBL/GenBank/DDBJ databases">
        <authorList>
            <person name="Huguet-Tapia J.C."/>
            <person name="Durkin A.S."/>
            <person name="Pettis G.S."/>
            <person name="Badger J.H."/>
        </authorList>
    </citation>
    <scope>NUCLEOTIDE SEQUENCE [LARGE SCALE GENOMIC DNA]</scope>
    <source>
        <strain evidence="2 3">91-03</strain>
    </source>
</reference>
<organism evidence="2 3">
    <name type="scientific">Streptomyces ipomoeae 91-03</name>
    <dbReference type="NCBI Taxonomy" id="698759"/>
    <lineage>
        <taxon>Bacteria</taxon>
        <taxon>Bacillati</taxon>
        <taxon>Actinomycetota</taxon>
        <taxon>Actinomycetes</taxon>
        <taxon>Kitasatosporales</taxon>
        <taxon>Streptomycetaceae</taxon>
        <taxon>Streptomyces</taxon>
    </lineage>
</organism>
<dbReference type="AlphaFoldDB" id="L1KIN9"/>
<accession>L1KIN9</accession>
<feature type="domain" description="Transposase IS4-like" evidence="1">
    <location>
        <begin position="63"/>
        <end position="132"/>
    </location>
</feature>
<comment type="caution">
    <text evidence="2">The sequence shown here is derived from an EMBL/GenBank/DDBJ whole genome shotgun (WGS) entry which is preliminary data.</text>
</comment>
<dbReference type="GO" id="GO:0006313">
    <property type="term" value="P:DNA transposition"/>
    <property type="evidence" value="ECO:0007669"/>
    <property type="project" value="InterPro"/>
</dbReference>
<dbReference type="EMBL" id="AEJC01000665">
    <property type="protein sequence ID" value="EKX60325.1"/>
    <property type="molecule type" value="Genomic_DNA"/>
</dbReference>
<sequence length="273" mass="29904">MPFTGLSPRRFTKPVTALRREDAEAARRGRPWGLPLTDRVLLVAAYWRTNLTPTRDHTVAEQSKNYRYSTNRQVVIDADSRLVVSVGRPVPGNRNDCKAWELSGAKNSVGTAIVIADGGYRGTGLVIPHRRERGQAEPPAWDMWHEIRAGRRERLARLGYGGYGVQPSTALATEPGNGGPPWGVLRYTTGRSFVLCKVLNAGPDRTATIRAGARRIRDLPDFRGAAASAGETWLRDCAGGPMTDGEGSGNHTQWLWAGTVQHMTYVVRCLSAS</sequence>
<dbReference type="InterPro" id="IPR025683">
    <property type="entry name" value="Protein_beta"/>
</dbReference>
<dbReference type="PATRIC" id="fig|698759.3.peg.8942"/>
<keyword evidence="3" id="KW-1185">Reference proteome</keyword>
<evidence type="ECO:0000313" key="2">
    <source>
        <dbReference type="EMBL" id="EKX60325.1"/>
    </source>
</evidence>
<evidence type="ECO:0000259" key="1">
    <source>
        <dbReference type="Pfam" id="PF01609"/>
    </source>
</evidence>
<gene>
    <name evidence="2" type="ORF">STRIP9103_02529</name>
</gene>